<evidence type="ECO:0000313" key="6">
    <source>
        <dbReference type="Proteomes" id="UP000035170"/>
    </source>
</evidence>
<reference evidence="5 6" key="1">
    <citation type="submission" date="2015-03" db="EMBL/GenBank/DDBJ databases">
        <title>Genome sequence of Variovorax paradoxus TBEA6.</title>
        <authorList>
            <person name="Poehlein A."/>
            <person name="Schuldes J."/>
            <person name="Wuebbeler J.H."/>
            <person name="Hiessl S."/>
            <person name="Steinbuechel A."/>
            <person name="Daniel R."/>
        </authorList>
    </citation>
    <scope>NUCLEOTIDE SEQUENCE [LARGE SCALE GENOMIC DNA]</scope>
    <source>
        <strain evidence="5 6">TBEA6</strain>
    </source>
</reference>
<keyword evidence="6" id="KW-1185">Reference proteome</keyword>
<dbReference type="PANTHER" id="PTHR37419">
    <property type="entry name" value="SERINE/THREONINE-PROTEIN KINASE TOXIN HIPA"/>
    <property type="match status" value="1"/>
</dbReference>
<comment type="caution">
    <text evidence="5">The sequence shown here is derived from an EMBL/GenBank/DDBJ whole genome shotgun (WGS) entry which is preliminary data.</text>
</comment>
<comment type="similarity">
    <text evidence="1">Belongs to the HipA Ser/Thr kinase family.</text>
</comment>
<organism evidence="5 6">
    <name type="scientific">Variovorax paradoxus</name>
    <dbReference type="NCBI Taxonomy" id="34073"/>
    <lineage>
        <taxon>Bacteria</taxon>
        <taxon>Pseudomonadati</taxon>
        <taxon>Pseudomonadota</taxon>
        <taxon>Betaproteobacteria</taxon>
        <taxon>Burkholderiales</taxon>
        <taxon>Comamonadaceae</taxon>
        <taxon>Variovorax</taxon>
    </lineage>
</organism>
<keyword evidence="3" id="KW-0418">Kinase</keyword>
<evidence type="ECO:0000256" key="2">
    <source>
        <dbReference type="ARBA" id="ARBA00022679"/>
    </source>
</evidence>
<evidence type="ECO:0000256" key="1">
    <source>
        <dbReference type="ARBA" id="ARBA00010164"/>
    </source>
</evidence>
<dbReference type="Pfam" id="PF07804">
    <property type="entry name" value="HipA_C"/>
    <property type="match status" value="1"/>
</dbReference>
<dbReference type="PANTHER" id="PTHR37419:SF8">
    <property type="entry name" value="TOXIN YJJJ"/>
    <property type="match status" value="1"/>
</dbReference>
<dbReference type="InterPro" id="IPR052028">
    <property type="entry name" value="HipA_Ser/Thr_kinase"/>
</dbReference>
<feature type="domain" description="HipA-like C-terminal" evidence="4">
    <location>
        <begin position="173"/>
        <end position="383"/>
    </location>
</feature>
<gene>
    <name evidence="5" type="ORF">VPARA_03360</name>
</gene>
<protein>
    <recommendedName>
        <fullName evidence="4">HipA-like C-terminal domain-containing protein</fullName>
    </recommendedName>
</protein>
<sequence>MISDEAGDERRIYVGLARHTGDEVQPAGLMKLVRRGVVESGEFAYGRRYLQDPAAMPLNPEHLPLRDAAFVLPERRIREGGAMPLTLRDALPDSWGRKVLEIRHGKPLSDVEALLLTNEDRIGAMVFAEALPIRSEEPPSMLWSLEELAEASRRVEEGIEIGPDMHRLLRGGSLGGARPKAAFAHEGRRYIAKFSSRGDDHDVEVIEAATLWLASACGIDVPAFLLHPLASGHALLVERFDRTGPVNDEQRHHYLSASALLDVPYESSRGSYVELAQLLRRISGRPHEDLTELFRRLVFNLAVGNSDDHVKNHGVLRRGDGLWRLAPAFDLVMQLGGHTGYQELAILPGQHASNLALARTAAPHFGLSAADANDIIRRTEEIVSVQAAASVEAAGGNRELVRRVAAFIEQQYDRIRAWSP</sequence>
<keyword evidence="2" id="KW-0808">Transferase</keyword>
<evidence type="ECO:0000313" key="5">
    <source>
        <dbReference type="EMBL" id="KLN58614.1"/>
    </source>
</evidence>
<dbReference type="EMBL" id="JZWI01000002">
    <property type="protein sequence ID" value="KLN58614.1"/>
    <property type="molecule type" value="Genomic_DNA"/>
</dbReference>
<dbReference type="Proteomes" id="UP000035170">
    <property type="component" value="Unassembled WGS sequence"/>
</dbReference>
<dbReference type="GO" id="GO:0004674">
    <property type="term" value="F:protein serine/threonine kinase activity"/>
    <property type="evidence" value="ECO:0007669"/>
    <property type="project" value="TreeGrafter"/>
</dbReference>
<dbReference type="Gene3D" id="1.10.1070.20">
    <property type="match status" value="1"/>
</dbReference>
<dbReference type="InterPro" id="IPR012893">
    <property type="entry name" value="HipA-like_C"/>
</dbReference>
<evidence type="ECO:0000256" key="3">
    <source>
        <dbReference type="ARBA" id="ARBA00022777"/>
    </source>
</evidence>
<name>A0A0H2M803_VARPD</name>
<dbReference type="RefSeq" id="WP_047783025.1">
    <property type="nucleotide sequence ID" value="NZ_JZWI01000002.1"/>
</dbReference>
<dbReference type="GO" id="GO:0005829">
    <property type="term" value="C:cytosol"/>
    <property type="evidence" value="ECO:0007669"/>
    <property type="project" value="TreeGrafter"/>
</dbReference>
<dbReference type="AlphaFoldDB" id="A0A0H2M803"/>
<accession>A0A0H2M803</accession>
<evidence type="ECO:0000259" key="4">
    <source>
        <dbReference type="Pfam" id="PF07804"/>
    </source>
</evidence>
<proteinExistence type="inferred from homology"/>
<dbReference type="PATRIC" id="fig|34073.19.peg.336"/>